<protein>
    <submittedName>
        <fullName evidence="4">Bifunctional phosphoglucose/phosphomannose isomerase</fullName>
    </submittedName>
</protein>
<dbReference type="GO" id="GO:0097367">
    <property type="term" value="F:carbohydrate derivative binding"/>
    <property type="evidence" value="ECO:0007669"/>
    <property type="project" value="InterPro"/>
</dbReference>
<name>A0A1G2F9Y4_9BACT</name>
<dbReference type="GO" id="GO:0004347">
    <property type="term" value="F:glucose-6-phosphate isomerase activity"/>
    <property type="evidence" value="ECO:0007669"/>
    <property type="project" value="InterPro"/>
</dbReference>
<organism evidence="4 5">
    <name type="scientific">Candidatus Portnoybacteria bacterium RIFCSPHIGHO2_01_FULL_40_12b</name>
    <dbReference type="NCBI Taxonomy" id="1801994"/>
    <lineage>
        <taxon>Bacteria</taxon>
        <taxon>Candidatus Portnoyibacteriota</taxon>
    </lineage>
</organism>
<dbReference type="InterPro" id="IPR001347">
    <property type="entry name" value="SIS_dom"/>
</dbReference>
<evidence type="ECO:0000259" key="3">
    <source>
        <dbReference type="PROSITE" id="PS51464"/>
    </source>
</evidence>
<dbReference type="EMBL" id="MHMY01000024">
    <property type="protein sequence ID" value="OGZ34886.1"/>
    <property type="molecule type" value="Genomic_DNA"/>
</dbReference>
<dbReference type="GO" id="GO:0005975">
    <property type="term" value="P:carbohydrate metabolic process"/>
    <property type="evidence" value="ECO:0007669"/>
    <property type="project" value="InterPro"/>
</dbReference>
<dbReference type="GO" id="GO:0004476">
    <property type="term" value="F:mannose-6-phosphate isomerase activity"/>
    <property type="evidence" value="ECO:0007669"/>
    <property type="project" value="InterPro"/>
</dbReference>
<comment type="caution">
    <text evidence="4">The sequence shown here is derived from an EMBL/GenBank/DDBJ whole genome shotgun (WGS) entry which is preliminary data.</text>
</comment>
<dbReference type="InterPro" id="IPR019490">
    <property type="entry name" value="Glu6P/Mann6P_isomerase_C"/>
</dbReference>
<sequence>MYEAIKNFNKQFECEPKIENQERLKKREKFIVVGMGGSHLAADLLKIWNPYLEMIVHKNYGLPDIQGKYLKDTLVILSSYSGNTEETIDAFEKAREKNLSMAVMSIGGKLLELAKKHSIPYVQMPDIGIQPRSALGFSLMAILKIIGEDKDITEASKLARLLNPVEYEKAGQSLAKKIKGFVPIIYSSDRNMAIAYNWKIKFNETGKIPAFYNVFPELNHNEMTGFDIQKSTKNLSRNFYFILIKDSNDHPRIIRRMEVLEKLYRDRGLAIEIIEFEGQNQLYRIFSSLVLADWTAYYTAKQYGVEPEQVPMVEEFKKLI</sequence>
<dbReference type="NCBIfam" id="TIGR02128">
    <property type="entry name" value="G6PI_arch"/>
    <property type="match status" value="1"/>
</dbReference>
<dbReference type="AlphaFoldDB" id="A0A1G2F9Y4"/>
<dbReference type="InterPro" id="IPR046348">
    <property type="entry name" value="SIS_dom_sf"/>
</dbReference>
<feature type="domain" description="SIS" evidence="3">
    <location>
        <begin position="20"/>
        <end position="151"/>
    </location>
</feature>
<proteinExistence type="inferred from homology"/>
<keyword evidence="2 4" id="KW-0413">Isomerase</keyword>
<dbReference type="PROSITE" id="PS51464">
    <property type="entry name" value="SIS"/>
    <property type="match status" value="1"/>
</dbReference>
<dbReference type="SUPFAM" id="SSF53697">
    <property type="entry name" value="SIS domain"/>
    <property type="match status" value="1"/>
</dbReference>
<dbReference type="GO" id="GO:1901135">
    <property type="term" value="P:carbohydrate derivative metabolic process"/>
    <property type="evidence" value="ECO:0007669"/>
    <property type="project" value="InterPro"/>
</dbReference>
<evidence type="ECO:0000256" key="2">
    <source>
        <dbReference type="ARBA" id="ARBA00023235"/>
    </source>
</evidence>
<dbReference type="Pfam" id="PF10432">
    <property type="entry name" value="bact-PGI_C"/>
    <property type="match status" value="1"/>
</dbReference>
<evidence type="ECO:0000313" key="4">
    <source>
        <dbReference type="EMBL" id="OGZ34886.1"/>
    </source>
</evidence>
<gene>
    <name evidence="4" type="ORF">A2815_02915</name>
</gene>
<dbReference type="Gene3D" id="3.40.50.10490">
    <property type="entry name" value="Glucose-6-phosphate isomerase like protein, domain 1"/>
    <property type="match status" value="2"/>
</dbReference>
<accession>A0A1G2F9Y4</accession>
<comment type="similarity">
    <text evidence="1">Belongs to the PGI/PMI family.</text>
</comment>
<dbReference type="Proteomes" id="UP000176974">
    <property type="component" value="Unassembled WGS sequence"/>
</dbReference>
<evidence type="ECO:0000256" key="1">
    <source>
        <dbReference type="ARBA" id="ARBA00010523"/>
    </source>
</evidence>
<evidence type="ECO:0000313" key="5">
    <source>
        <dbReference type="Proteomes" id="UP000176974"/>
    </source>
</evidence>
<reference evidence="4 5" key="1">
    <citation type="journal article" date="2016" name="Nat. Commun.">
        <title>Thousands of microbial genomes shed light on interconnected biogeochemical processes in an aquifer system.</title>
        <authorList>
            <person name="Anantharaman K."/>
            <person name="Brown C.T."/>
            <person name="Hug L.A."/>
            <person name="Sharon I."/>
            <person name="Castelle C.J."/>
            <person name="Probst A.J."/>
            <person name="Thomas B.C."/>
            <person name="Singh A."/>
            <person name="Wilkins M.J."/>
            <person name="Karaoz U."/>
            <person name="Brodie E.L."/>
            <person name="Williams K.H."/>
            <person name="Hubbard S.S."/>
            <person name="Banfield J.F."/>
        </authorList>
    </citation>
    <scope>NUCLEOTIDE SEQUENCE [LARGE SCALE GENOMIC DNA]</scope>
</reference>
<dbReference type="CDD" id="cd05637">
    <property type="entry name" value="SIS_PGI_PMI_2"/>
    <property type="match status" value="1"/>
</dbReference>